<protein>
    <submittedName>
        <fullName evidence="3">Uncharacterized protein</fullName>
    </submittedName>
</protein>
<feature type="compositionally biased region" description="Low complexity" evidence="1">
    <location>
        <begin position="137"/>
        <end position="167"/>
    </location>
</feature>
<name>A0A835WN38_9CHLO</name>
<feature type="transmembrane region" description="Helical" evidence="2">
    <location>
        <begin position="373"/>
        <end position="398"/>
    </location>
</feature>
<evidence type="ECO:0000313" key="3">
    <source>
        <dbReference type="EMBL" id="KAG2449700.1"/>
    </source>
</evidence>
<feature type="transmembrane region" description="Helical" evidence="2">
    <location>
        <begin position="54"/>
        <end position="72"/>
    </location>
</feature>
<keyword evidence="2" id="KW-1133">Transmembrane helix</keyword>
<evidence type="ECO:0000256" key="2">
    <source>
        <dbReference type="SAM" id="Phobius"/>
    </source>
</evidence>
<keyword evidence="2" id="KW-0812">Transmembrane</keyword>
<sequence>MSNYRVRQRAVDVNDTKLFIDTGPRPVNRRPYPSKAPQQQASNGSGDEMTEGRAWTLLALSVALLVVGVWLVRGNHYAHLHRRVEAAYYEYLQEWDTQHAAVFAVSEWQLEVEGHNGSVPLAPSTFKSKRVAVPAAAAPGTAAQPASASSGAAYDAGTSNTSSSSGSSRRRAAQSRLLEFRADKLLPLLFPGLKAAPLLDQHRIAHSKGMLWRPVLPELRRGRGMTLVGRDGATGAESRVELGKVVFARERSVPAGGEGRCMYDQKGVWQLDNTCGVHEYLWALCVKVTRDPATGKYTADTELGGGPGCSDESGWELGNWRRLDPRKGRINGRLYLPQAARNATTITVKHTRDPSVRERDILRRTAPNMEHQILFHALGMAMIFMGAVVLLSVAAFAAPKLLRRVGLWRGAAGRRRGRHHGGKDSDDDMD</sequence>
<dbReference type="Proteomes" id="UP000613740">
    <property type="component" value="Unassembled WGS sequence"/>
</dbReference>
<organism evidence="3 4">
    <name type="scientific">Chlamydomonas schloesseri</name>
    <dbReference type="NCBI Taxonomy" id="2026947"/>
    <lineage>
        <taxon>Eukaryota</taxon>
        <taxon>Viridiplantae</taxon>
        <taxon>Chlorophyta</taxon>
        <taxon>core chlorophytes</taxon>
        <taxon>Chlorophyceae</taxon>
        <taxon>CS clade</taxon>
        <taxon>Chlamydomonadales</taxon>
        <taxon>Chlamydomonadaceae</taxon>
        <taxon>Chlamydomonas</taxon>
    </lineage>
</organism>
<evidence type="ECO:0000256" key="1">
    <source>
        <dbReference type="SAM" id="MobiDB-lite"/>
    </source>
</evidence>
<evidence type="ECO:0000313" key="4">
    <source>
        <dbReference type="Proteomes" id="UP000613740"/>
    </source>
</evidence>
<feature type="compositionally biased region" description="Polar residues" evidence="1">
    <location>
        <begin position="36"/>
        <end position="45"/>
    </location>
</feature>
<reference evidence="3" key="1">
    <citation type="journal article" date="2020" name="bioRxiv">
        <title>Comparative genomics of Chlamydomonas.</title>
        <authorList>
            <person name="Craig R.J."/>
            <person name="Hasan A.R."/>
            <person name="Ness R.W."/>
            <person name="Keightley P.D."/>
        </authorList>
    </citation>
    <scope>NUCLEOTIDE SEQUENCE</scope>
    <source>
        <strain evidence="3">CCAP 11/173</strain>
    </source>
</reference>
<gene>
    <name evidence="3" type="ORF">HYH02_005228</name>
</gene>
<dbReference type="AlphaFoldDB" id="A0A835WN38"/>
<keyword evidence="2" id="KW-0472">Membrane</keyword>
<feature type="region of interest" description="Disordered" evidence="1">
    <location>
        <begin position="137"/>
        <end position="170"/>
    </location>
</feature>
<keyword evidence="4" id="KW-1185">Reference proteome</keyword>
<accession>A0A835WN38</accession>
<dbReference type="OrthoDB" id="533634at2759"/>
<dbReference type="EMBL" id="JAEHOD010000013">
    <property type="protein sequence ID" value="KAG2449700.1"/>
    <property type="molecule type" value="Genomic_DNA"/>
</dbReference>
<proteinExistence type="predicted"/>
<feature type="region of interest" description="Disordered" evidence="1">
    <location>
        <begin position="19"/>
        <end position="48"/>
    </location>
</feature>
<comment type="caution">
    <text evidence="3">The sequence shown here is derived from an EMBL/GenBank/DDBJ whole genome shotgun (WGS) entry which is preliminary data.</text>
</comment>